<dbReference type="RefSeq" id="XP_001594933.1">
    <property type="nucleotide sequence ID" value="XM_001594883.1"/>
</dbReference>
<keyword evidence="1" id="KW-1133">Transmembrane helix</keyword>
<evidence type="ECO:0000313" key="2">
    <source>
        <dbReference type="EMBL" id="EDO02265.1"/>
    </source>
</evidence>
<accession>A7EHE9</accession>
<dbReference type="GeneID" id="5490474"/>
<proteinExistence type="predicted"/>
<reference evidence="3" key="1">
    <citation type="journal article" date="2011" name="PLoS Genet.">
        <title>Genomic analysis of the necrotrophic fungal pathogens Sclerotinia sclerotiorum and Botrytis cinerea.</title>
        <authorList>
            <person name="Amselem J."/>
            <person name="Cuomo C.A."/>
            <person name="van Kan J.A."/>
            <person name="Viaud M."/>
            <person name="Benito E.P."/>
            <person name="Couloux A."/>
            <person name="Coutinho P.M."/>
            <person name="de Vries R.P."/>
            <person name="Dyer P.S."/>
            <person name="Fillinger S."/>
            <person name="Fournier E."/>
            <person name="Gout L."/>
            <person name="Hahn M."/>
            <person name="Kohn L."/>
            <person name="Lapalu N."/>
            <person name="Plummer K.M."/>
            <person name="Pradier J.M."/>
            <person name="Quevillon E."/>
            <person name="Sharon A."/>
            <person name="Simon A."/>
            <person name="ten Have A."/>
            <person name="Tudzynski B."/>
            <person name="Tudzynski P."/>
            <person name="Wincker P."/>
            <person name="Andrew M."/>
            <person name="Anthouard V."/>
            <person name="Beever R.E."/>
            <person name="Beffa R."/>
            <person name="Benoit I."/>
            <person name="Bouzid O."/>
            <person name="Brault B."/>
            <person name="Chen Z."/>
            <person name="Choquer M."/>
            <person name="Collemare J."/>
            <person name="Cotton P."/>
            <person name="Danchin E.G."/>
            <person name="Da Silva C."/>
            <person name="Gautier A."/>
            <person name="Giraud C."/>
            <person name="Giraud T."/>
            <person name="Gonzalez C."/>
            <person name="Grossetete S."/>
            <person name="Guldener U."/>
            <person name="Henrissat B."/>
            <person name="Howlett B.J."/>
            <person name="Kodira C."/>
            <person name="Kretschmer M."/>
            <person name="Lappartient A."/>
            <person name="Leroch M."/>
            <person name="Levis C."/>
            <person name="Mauceli E."/>
            <person name="Neuveglise C."/>
            <person name="Oeser B."/>
            <person name="Pearson M."/>
            <person name="Poulain J."/>
            <person name="Poussereau N."/>
            <person name="Quesneville H."/>
            <person name="Rascle C."/>
            <person name="Schumacher J."/>
            <person name="Segurens B."/>
            <person name="Sexton A."/>
            <person name="Silva E."/>
            <person name="Sirven C."/>
            <person name="Soanes D.M."/>
            <person name="Talbot N.J."/>
            <person name="Templeton M."/>
            <person name="Yandava C."/>
            <person name="Yarden O."/>
            <person name="Zeng Q."/>
            <person name="Rollins J.A."/>
            <person name="Lebrun M.H."/>
            <person name="Dickman M."/>
        </authorList>
    </citation>
    <scope>NUCLEOTIDE SEQUENCE [LARGE SCALE GENOMIC DNA]</scope>
    <source>
        <strain evidence="3">ATCC 18683 / 1980 / Ss-1</strain>
    </source>
</reference>
<dbReference type="InParanoid" id="A7EHE9"/>
<keyword evidence="1" id="KW-0812">Transmembrane</keyword>
<dbReference type="EMBL" id="CH476625">
    <property type="protein sequence ID" value="EDO02265.1"/>
    <property type="molecule type" value="Genomic_DNA"/>
</dbReference>
<name>A7EHE9_SCLS1</name>
<organism evidence="2 3">
    <name type="scientific">Sclerotinia sclerotiorum (strain ATCC 18683 / 1980 / Ss-1)</name>
    <name type="common">White mold</name>
    <name type="synonym">Whetzelinia sclerotiorum</name>
    <dbReference type="NCBI Taxonomy" id="665079"/>
    <lineage>
        <taxon>Eukaryota</taxon>
        <taxon>Fungi</taxon>
        <taxon>Dikarya</taxon>
        <taxon>Ascomycota</taxon>
        <taxon>Pezizomycotina</taxon>
        <taxon>Leotiomycetes</taxon>
        <taxon>Helotiales</taxon>
        <taxon>Sclerotiniaceae</taxon>
        <taxon>Sclerotinia</taxon>
    </lineage>
</organism>
<gene>
    <name evidence="2" type="ORF">SS1G_04741</name>
</gene>
<dbReference type="KEGG" id="ssl:SS1G_04741"/>
<dbReference type="HOGENOM" id="CLU_2868967_0_0_1"/>
<feature type="transmembrane region" description="Helical" evidence="1">
    <location>
        <begin position="12"/>
        <end position="32"/>
    </location>
</feature>
<sequence>MSARRKVYGRKESLFLVGGICFCIGFGFYWRWEGQKEMEGESGEVLIEEARVSGKEGKDIVEKV</sequence>
<evidence type="ECO:0000313" key="3">
    <source>
        <dbReference type="Proteomes" id="UP000001312"/>
    </source>
</evidence>
<dbReference type="Proteomes" id="UP000001312">
    <property type="component" value="Unassembled WGS sequence"/>
</dbReference>
<keyword evidence="3" id="KW-1185">Reference proteome</keyword>
<dbReference type="AlphaFoldDB" id="A7EHE9"/>
<keyword evidence="1" id="KW-0472">Membrane</keyword>
<evidence type="ECO:0000256" key="1">
    <source>
        <dbReference type="SAM" id="Phobius"/>
    </source>
</evidence>
<protein>
    <submittedName>
        <fullName evidence="2">Uncharacterized protein</fullName>
    </submittedName>
</protein>